<gene>
    <name evidence="18" type="primary">CA6</name>
</gene>
<keyword evidence="16" id="KW-0732">Signal</keyword>
<evidence type="ECO:0000256" key="10">
    <source>
        <dbReference type="ARBA" id="ARBA00023180"/>
    </source>
</evidence>
<sequence length="313" mass="35645">MRTLVALLSLLLTVHTEGNSSGHSWKYPDGTGNGAWSNNFPNCAGKKQSPIDIQTNKLLENKLLEPLVLSGYKAQEGHFPMINNGHSVQLTLPADMHIIEGLPYKFTAVQLHFHWRSTTQPHGSEHTINGEPSDCELHVVHFNSEKYKSFEEAQDKPDGLAVIAVLIKAKENEENTYYEPFFSYLSKIQNAGENVTLPSIDVQHMLPCNLKRYYRYYGSLTTPPCTENVIWTVLTEHVFISTGQLHKLFSLKDNFSHSLENNFRHVQPLNGRIVEASFPPEEAEGSQFVHCSRSEARSWRRFKRHRASSRQRS</sequence>
<keyword evidence="19" id="KW-1185">Reference proteome</keyword>
<feature type="domain" description="Alpha-carbonic anhydrase" evidence="17">
    <location>
        <begin position="23"/>
        <end position="278"/>
    </location>
</feature>
<keyword evidence="6" id="KW-0964">Secreted</keyword>
<accession>A0A7N4NZJ9</accession>
<dbReference type="SMART" id="SM01057">
    <property type="entry name" value="Carb_anhydrase"/>
    <property type="match status" value="1"/>
</dbReference>
<name>A0A7N4NZJ9_SARHA</name>
<dbReference type="AlphaFoldDB" id="A0A7N4NZJ9"/>
<evidence type="ECO:0000256" key="8">
    <source>
        <dbReference type="ARBA" id="ARBA00022833"/>
    </source>
</evidence>
<dbReference type="KEGG" id="shr:105750201"/>
<dbReference type="CTD" id="765"/>
<evidence type="ECO:0000256" key="4">
    <source>
        <dbReference type="ARBA" id="ARBA00012925"/>
    </source>
</evidence>
<dbReference type="PANTHER" id="PTHR18952">
    <property type="entry name" value="CARBONIC ANHYDRASE"/>
    <property type="match status" value="1"/>
</dbReference>
<protein>
    <recommendedName>
        <fullName evidence="5">Carbonic anhydrase 6</fullName>
        <ecNumber evidence="4">4.2.1.1</ecNumber>
    </recommendedName>
    <alternativeName>
        <fullName evidence="13">Carbonate dehydratase VI</fullName>
    </alternativeName>
    <alternativeName>
        <fullName evidence="14">Carbonic anhydrase VI</fullName>
    </alternativeName>
</protein>
<comment type="similarity">
    <text evidence="3">Belongs to the alpha-carbonic anhydrase family.</text>
</comment>
<evidence type="ECO:0000256" key="3">
    <source>
        <dbReference type="ARBA" id="ARBA00010718"/>
    </source>
</evidence>
<dbReference type="EC" id="4.2.1.1" evidence="4"/>
<evidence type="ECO:0000259" key="17">
    <source>
        <dbReference type="PROSITE" id="PS51144"/>
    </source>
</evidence>
<dbReference type="FunCoup" id="A0A7N4NZJ9">
    <property type="interactions" value="54"/>
</dbReference>
<evidence type="ECO:0000256" key="1">
    <source>
        <dbReference type="ARBA" id="ARBA00001947"/>
    </source>
</evidence>
<comment type="function">
    <text evidence="12">Reversible hydration of carbon dioxide. Its role in saliva is unknown.</text>
</comment>
<evidence type="ECO:0000256" key="15">
    <source>
        <dbReference type="ARBA" id="ARBA00048348"/>
    </source>
</evidence>
<evidence type="ECO:0000256" key="12">
    <source>
        <dbReference type="ARBA" id="ARBA00025355"/>
    </source>
</evidence>
<keyword evidence="10" id="KW-0325">Glycoprotein</keyword>
<evidence type="ECO:0000256" key="5">
    <source>
        <dbReference type="ARBA" id="ARBA00014200"/>
    </source>
</evidence>
<dbReference type="InterPro" id="IPR001148">
    <property type="entry name" value="CA_dom"/>
</dbReference>
<dbReference type="InterPro" id="IPR036398">
    <property type="entry name" value="CA_dom_sf"/>
</dbReference>
<evidence type="ECO:0000256" key="2">
    <source>
        <dbReference type="ARBA" id="ARBA00004613"/>
    </source>
</evidence>
<dbReference type="Proteomes" id="UP000007648">
    <property type="component" value="Unassembled WGS sequence"/>
</dbReference>
<dbReference type="RefSeq" id="XP_031818780.1">
    <property type="nucleotide sequence ID" value="XM_031962920.1"/>
</dbReference>
<dbReference type="InParanoid" id="A0A7N4NZJ9"/>
<dbReference type="GeneID" id="105750201"/>
<dbReference type="PROSITE" id="PS51144">
    <property type="entry name" value="ALPHA_CA_2"/>
    <property type="match status" value="1"/>
</dbReference>
<reference evidence="18" key="2">
    <citation type="submission" date="2025-08" db="UniProtKB">
        <authorList>
            <consortium name="Ensembl"/>
        </authorList>
    </citation>
    <scope>IDENTIFICATION</scope>
</reference>
<evidence type="ECO:0000256" key="7">
    <source>
        <dbReference type="ARBA" id="ARBA00022723"/>
    </source>
</evidence>
<comment type="catalytic activity">
    <reaction evidence="15">
        <text>hydrogencarbonate + H(+) = CO2 + H2O</text>
        <dbReference type="Rhea" id="RHEA:10748"/>
        <dbReference type="ChEBI" id="CHEBI:15377"/>
        <dbReference type="ChEBI" id="CHEBI:15378"/>
        <dbReference type="ChEBI" id="CHEBI:16526"/>
        <dbReference type="ChEBI" id="CHEBI:17544"/>
        <dbReference type="EC" id="4.2.1.1"/>
    </reaction>
</comment>
<evidence type="ECO:0000256" key="6">
    <source>
        <dbReference type="ARBA" id="ARBA00022525"/>
    </source>
</evidence>
<evidence type="ECO:0000256" key="14">
    <source>
        <dbReference type="ARBA" id="ARBA00032196"/>
    </source>
</evidence>
<dbReference type="PANTHER" id="PTHR18952:SF110">
    <property type="entry name" value="CARBONIC ANHYDRASE 6"/>
    <property type="match status" value="1"/>
</dbReference>
<dbReference type="OrthoDB" id="9450979at2759"/>
<comment type="cofactor">
    <cofactor evidence="1">
        <name>Zn(2+)</name>
        <dbReference type="ChEBI" id="CHEBI:29105"/>
    </cofactor>
</comment>
<dbReference type="Pfam" id="PF00194">
    <property type="entry name" value="Carb_anhydrase"/>
    <property type="match status" value="1"/>
</dbReference>
<keyword evidence="7" id="KW-0479">Metal-binding</keyword>
<evidence type="ECO:0000256" key="16">
    <source>
        <dbReference type="SAM" id="SignalP"/>
    </source>
</evidence>
<dbReference type="GO" id="GO:0004089">
    <property type="term" value="F:carbonate dehydratase activity"/>
    <property type="evidence" value="ECO:0007669"/>
    <property type="project" value="UniProtKB-EC"/>
</dbReference>
<evidence type="ECO:0000256" key="11">
    <source>
        <dbReference type="ARBA" id="ARBA00023239"/>
    </source>
</evidence>
<feature type="chain" id="PRO_5029514046" description="Carbonic anhydrase 6" evidence="16">
    <location>
        <begin position="19"/>
        <end position="313"/>
    </location>
</feature>
<comment type="subcellular location">
    <subcellularLocation>
        <location evidence="2">Secreted</location>
    </subcellularLocation>
</comment>
<reference evidence="18 19" key="1">
    <citation type="journal article" date="2011" name="Proc. Natl. Acad. Sci. U.S.A.">
        <title>Genetic diversity and population structure of the endangered marsupial Sarcophilus harrisii (Tasmanian devil).</title>
        <authorList>
            <person name="Miller W."/>
            <person name="Hayes V.M."/>
            <person name="Ratan A."/>
            <person name="Petersen D.C."/>
            <person name="Wittekindt N.E."/>
            <person name="Miller J."/>
            <person name="Walenz B."/>
            <person name="Knight J."/>
            <person name="Qi J."/>
            <person name="Zhao F."/>
            <person name="Wang Q."/>
            <person name="Bedoya-Reina O.C."/>
            <person name="Katiyar N."/>
            <person name="Tomsho L.P."/>
            <person name="Kasson L.M."/>
            <person name="Hardie R.A."/>
            <person name="Woodbridge P."/>
            <person name="Tindall E.A."/>
            <person name="Bertelsen M.F."/>
            <person name="Dixon D."/>
            <person name="Pyecroft S."/>
            <person name="Helgen K.M."/>
            <person name="Lesk A.M."/>
            <person name="Pringle T.H."/>
            <person name="Patterson N."/>
            <person name="Zhang Y."/>
            <person name="Kreiss A."/>
            <person name="Woods G.M."/>
            <person name="Jones M.E."/>
            <person name="Schuster S.C."/>
        </authorList>
    </citation>
    <scope>NUCLEOTIDE SEQUENCE [LARGE SCALE GENOMIC DNA]</scope>
</reference>
<organism evidence="18 19">
    <name type="scientific">Sarcophilus harrisii</name>
    <name type="common">Tasmanian devil</name>
    <name type="synonym">Sarcophilus laniarius</name>
    <dbReference type="NCBI Taxonomy" id="9305"/>
    <lineage>
        <taxon>Eukaryota</taxon>
        <taxon>Metazoa</taxon>
        <taxon>Chordata</taxon>
        <taxon>Craniata</taxon>
        <taxon>Vertebrata</taxon>
        <taxon>Euteleostomi</taxon>
        <taxon>Mammalia</taxon>
        <taxon>Metatheria</taxon>
        <taxon>Dasyuromorphia</taxon>
        <taxon>Dasyuridae</taxon>
        <taxon>Sarcophilus</taxon>
    </lineage>
</organism>
<dbReference type="Ensembl" id="ENSSHAT00000035409.1">
    <property type="protein sequence ID" value="ENSSHAP00000030657.1"/>
    <property type="gene ID" value="ENSSHAG00000027924.1"/>
</dbReference>
<evidence type="ECO:0000256" key="13">
    <source>
        <dbReference type="ARBA" id="ARBA00031549"/>
    </source>
</evidence>
<dbReference type="GeneTree" id="ENSGT00940000160409"/>
<keyword evidence="11" id="KW-0456">Lyase</keyword>
<dbReference type="InterPro" id="IPR023561">
    <property type="entry name" value="Carbonic_anhydrase_a-class"/>
</dbReference>
<proteinExistence type="inferred from homology"/>
<keyword evidence="9" id="KW-1015">Disulfide bond</keyword>
<reference evidence="18" key="3">
    <citation type="submission" date="2025-09" db="UniProtKB">
        <authorList>
            <consortium name="Ensembl"/>
        </authorList>
    </citation>
    <scope>IDENTIFICATION</scope>
</reference>
<evidence type="ECO:0000313" key="19">
    <source>
        <dbReference type="Proteomes" id="UP000007648"/>
    </source>
</evidence>
<dbReference type="FunFam" id="3.10.200.10:FF:000003">
    <property type="entry name" value="Carbonic anhydrase 12"/>
    <property type="match status" value="1"/>
</dbReference>
<dbReference type="SUPFAM" id="SSF51069">
    <property type="entry name" value="Carbonic anhydrase"/>
    <property type="match status" value="1"/>
</dbReference>
<dbReference type="RefSeq" id="XP_031818779.1">
    <property type="nucleotide sequence ID" value="XM_031962919.1"/>
</dbReference>
<dbReference type="GO" id="GO:0005615">
    <property type="term" value="C:extracellular space"/>
    <property type="evidence" value="ECO:0007669"/>
    <property type="project" value="TreeGrafter"/>
</dbReference>
<dbReference type="Gene3D" id="3.10.200.10">
    <property type="entry name" value="Alpha carbonic anhydrase"/>
    <property type="match status" value="1"/>
</dbReference>
<feature type="signal peptide" evidence="16">
    <location>
        <begin position="1"/>
        <end position="18"/>
    </location>
</feature>
<keyword evidence="8" id="KW-0862">Zinc</keyword>
<evidence type="ECO:0000313" key="18">
    <source>
        <dbReference type="Ensembl" id="ENSSHAP00000030657.1"/>
    </source>
</evidence>
<dbReference type="GO" id="GO:0008270">
    <property type="term" value="F:zinc ion binding"/>
    <property type="evidence" value="ECO:0007669"/>
    <property type="project" value="InterPro"/>
</dbReference>
<evidence type="ECO:0000256" key="9">
    <source>
        <dbReference type="ARBA" id="ARBA00023157"/>
    </source>
</evidence>